<evidence type="ECO:0000259" key="7">
    <source>
        <dbReference type="SMART" id="SM00363"/>
    </source>
</evidence>
<dbReference type="PANTHER" id="PTHR11831:SF4">
    <property type="entry name" value="SMALL RIBOSOMAL SUBUNIT PROTEIN US4M"/>
    <property type="match status" value="1"/>
</dbReference>
<reference evidence="8" key="1">
    <citation type="journal article" date="2019" name="Curr. Biol.">
        <title>Multiple Independent Origins of Apicomplexan-Like Parasites.</title>
        <authorList>
            <person name="Mathur V."/>
            <person name="Kolisko M."/>
            <person name="Hehenberger E."/>
            <person name="Irwin N.A.T."/>
            <person name="Leander B.S."/>
            <person name="Kristmundsson A."/>
            <person name="Freeman M.A."/>
            <person name="Keeling P.J."/>
        </authorList>
    </citation>
    <scope>NUCLEOTIDE SEQUENCE</scope>
</reference>
<dbReference type="Gene3D" id="3.10.290.10">
    <property type="entry name" value="RNA-binding S4 domain"/>
    <property type="match status" value="1"/>
</dbReference>
<evidence type="ECO:0000256" key="1">
    <source>
        <dbReference type="ARBA" id="ARBA00007465"/>
    </source>
</evidence>
<gene>
    <name evidence="8" type="primary">rps4</name>
</gene>
<evidence type="ECO:0000256" key="6">
    <source>
        <dbReference type="PROSITE-ProRule" id="PRU00182"/>
    </source>
</evidence>
<dbReference type="InterPro" id="IPR002942">
    <property type="entry name" value="S4_RNA-bd"/>
</dbReference>
<evidence type="ECO:0000313" key="8">
    <source>
        <dbReference type="EMBL" id="QEH58572.1"/>
    </source>
</evidence>
<dbReference type="GO" id="GO:0015935">
    <property type="term" value="C:small ribosomal subunit"/>
    <property type="evidence" value="ECO:0007669"/>
    <property type="project" value="TreeGrafter"/>
</dbReference>
<evidence type="ECO:0000256" key="4">
    <source>
        <dbReference type="ARBA" id="ARBA00022980"/>
    </source>
</evidence>
<keyword evidence="5" id="KW-0687">Ribonucleoprotein</keyword>
<dbReference type="Pfam" id="PF01479">
    <property type="entry name" value="S4"/>
    <property type="match status" value="1"/>
</dbReference>
<dbReference type="Gene3D" id="1.10.1050.10">
    <property type="entry name" value="Ribosomal Protein S4 Delta 41, Chain A, domain 1"/>
    <property type="match status" value="1"/>
</dbReference>
<dbReference type="SMART" id="SM00363">
    <property type="entry name" value="S4"/>
    <property type="match status" value="1"/>
</dbReference>
<dbReference type="InterPro" id="IPR036986">
    <property type="entry name" value="S4_RNA-bd_sf"/>
</dbReference>
<evidence type="ECO:0000256" key="5">
    <source>
        <dbReference type="ARBA" id="ARBA00023274"/>
    </source>
</evidence>
<dbReference type="CDD" id="cd00165">
    <property type="entry name" value="S4"/>
    <property type="match status" value="1"/>
</dbReference>
<dbReference type="EMBL" id="MK962129">
    <property type="protein sequence ID" value="QEH58572.1"/>
    <property type="molecule type" value="Genomic_DNA"/>
</dbReference>
<feature type="domain" description="RNA-binding S4" evidence="7">
    <location>
        <begin position="81"/>
        <end position="149"/>
    </location>
</feature>
<proteinExistence type="inferred from homology"/>
<dbReference type="GO" id="GO:0042274">
    <property type="term" value="P:ribosomal small subunit biogenesis"/>
    <property type="evidence" value="ECO:0007669"/>
    <property type="project" value="TreeGrafter"/>
</dbReference>
<keyword evidence="2" id="KW-0699">rRNA-binding</keyword>
<dbReference type="SUPFAM" id="SSF55174">
    <property type="entry name" value="Alpha-L RNA-binding motif"/>
    <property type="match status" value="1"/>
</dbReference>
<organism evidence="8">
    <name type="scientific">Piridium sociabile</name>
    <dbReference type="NCBI Taxonomy" id="2570542"/>
    <lineage>
        <taxon>Eukaryota</taxon>
        <taxon>Sar</taxon>
        <taxon>Alveolata</taxon>
        <taxon>Colpodellida</taxon>
        <taxon>Vitrellaceae</taxon>
        <taxon>Piridium</taxon>
    </lineage>
</organism>
<protein>
    <submittedName>
        <fullName evidence="8">Ribosomal protein S4</fullName>
    </submittedName>
</protein>
<dbReference type="GO" id="GO:0019843">
    <property type="term" value="F:rRNA binding"/>
    <property type="evidence" value="ECO:0007669"/>
    <property type="project" value="UniProtKB-KW"/>
</dbReference>
<comment type="similarity">
    <text evidence="1">Belongs to the universal ribosomal protein uS4 family.</text>
</comment>
<dbReference type="PROSITE" id="PS50889">
    <property type="entry name" value="S4"/>
    <property type="match status" value="1"/>
</dbReference>
<name>A0A5B9XVM5_9ALVE</name>
<dbReference type="PANTHER" id="PTHR11831">
    <property type="entry name" value="30S 40S RIBOSOMAL PROTEIN"/>
    <property type="match status" value="1"/>
</dbReference>
<evidence type="ECO:0000256" key="2">
    <source>
        <dbReference type="ARBA" id="ARBA00022730"/>
    </source>
</evidence>
<keyword evidence="4 8" id="KW-0689">Ribosomal protein</keyword>
<sequence length="185" mass="22045">MKLIFNKKTIYKLNLYKFYNKPNWIKSKRNIIYNDKININKQLSIYYNVTPSYINIQSNKLNNRIFNKDLNKILLLSLLNMRLDNILYKSGFTLSIKNARQLISHGHVYINNNILKYPNYICKINDIIWLKSSDSFRKVINKSILYNLNNSFKSPDFLKICFKNLFIKVIAIISPNNIVKLWVKN</sequence>
<dbReference type="AlphaFoldDB" id="A0A5B9XVM5"/>
<accession>A0A5B9XVM5</accession>
<keyword evidence="3 6" id="KW-0694">RNA-binding</keyword>
<evidence type="ECO:0000256" key="3">
    <source>
        <dbReference type="ARBA" id="ARBA00022884"/>
    </source>
</evidence>
<dbReference type="GO" id="GO:0003735">
    <property type="term" value="F:structural constituent of ribosome"/>
    <property type="evidence" value="ECO:0007669"/>
    <property type="project" value="TreeGrafter"/>
</dbReference>
<dbReference type="InterPro" id="IPR022801">
    <property type="entry name" value="Ribosomal_uS4"/>
</dbReference>